<organism evidence="5 6">
    <name type="scientific">Leptolinea tardivitalis</name>
    <dbReference type="NCBI Taxonomy" id="229920"/>
    <lineage>
        <taxon>Bacteria</taxon>
        <taxon>Bacillati</taxon>
        <taxon>Chloroflexota</taxon>
        <taxon>Anaerolineae</taxon>
        <taxon>Anaerolineales</taxon>
        <taxon>Anaerolineaceae</taxon>
        <taxon>Leptolinea</taxon>
    </lineage>
</organism>
<sequence length="258" mass="28446">MIIEYHRPVNLEQAKKLLNRETPMTVPLGGGTELSKYTEKPIAVVDLQSLGLDKITTAKNICKIGSMTRLQDLVENNEIPGGLSKAARRETTINIRRTATIGGLLMKADGLSPLLGCLLALDVKIHWEPGGKTIYLGEWLAKERKKSPGKLITEIEFTTPVEVEYDDVARSPEDRPIVYVIAAKWETGEIRVVYGGCGYAPVLGSDGSKNMISDIFNRYTYAASMERAGFTEYQQSAIRTLIDRMVPQKGIFGGKGLL</sequence>
<dbReference type="RefSeq" id="WP_062423311.1">
    <property type="nucleotide sequence ID" value="NZ_BBYA01000014.1"/>
</dbReference>
<keyword evidence="1" id="KW-0285">Flavoprotein</keyword>
<keyword evidence="3" id="KW-0560">Oxidoreductase</keyword>
<dbReference type="InterPro" id="IPR016169">
    <property type="entry name" value="FAD-bd_PCMH_sub2"/>
</dbReference>
<dbReference type="PANTHER" id="PTHR42659">
    <property type="entry name" value="XANTHINE DEHYDROGENASE SUBUNIT C-RELATED"/>
    <property type="match status" value="1"/>
</dbReference>
<dbReference type="GO" id="GO:0071949">
    <property type="term" value="F:FAD binding"/>
    <property type="evidence" value="ECO:0007669"/>
    <property type="project" value="InterPro"/>
</dbReference>
<dbReference type="InterPro" id="IPR016166">
    <property type="entry name" value="FAD-bd_PCMH"/>
</dbReference>
<dbReference type="OrthoDB" id="161279at2"/>
<feature type="domain" description="FAD-binding PCMH-type" evidence="4">
    <location>
        <begin position="1"/>
        <end position="162"/>
    </location>
</feature>
<evidence type="ECO:0000313" key="6">
    <source>
        <dbReference type="Proteomes" id="UP000050430"/>
    </source>
</evidence>
<keyword evidence="6" id="KW-1185">Reference proteome</keyword>
<dbReference type="EMBL" id="LGCK01000002">
    <property type="protein sequence ID" value="KPL74689.1"/>
    <property type="molecule type" value="Genomic_DNA"/>
</dbReference>
<dbReference type="InterPro" id="IPR051312">
    <property type="entry name" value="Diverse_Substr_Oxidored"/>
</dbReference>
<dbReference type="InterPro" id="IPR036318">
    <property type="entry name" value="FAD-bd_PCMH-like_sf"/>
</dbReference>
<comment type="caution">
    <text evidence="5">The sequence shown here is derived from an EMBL/GenBank/DDBJ whole genome shotgun (WGS) entry which is preliminary data.</text>
</comment>
<evidence type="ECO:0000256" key="3">
    <source>
        <dbReference type="ARBA" id="ARBA00023002"/>
    </source>
</evidence>
<reference evidence="5 6" key="1">
    <citation type="submission" date="2015-07" db="EMBL/GenBank/DDBJ databases">
        <title>Genome sequence of Leptolinea tardivitalis DSM 16556.</title>
        <authorList>
            <person name="Hemp J."/>
            <person name="Ward L.M."/>
            <person name="Pace L.A."/>
            <person name="Fischer W.W."/>
        </authorList>
    </citation>
    <scope>NUCLEOTIDE SEQUENCE [LARGE SCALE GENOMIC DNA]</scope>
    <source>
        <strain evidence="5 6">YMTK-2</strain>
    </source>
</reference>
<evidence type="ECO:0000256" key="1">
    <source>
        <dbReference type="ARBA" id="ARBA00022630"/>
    </source>
</evidence>
<dbReference type="SUPFAM" id="SSF56176">
    <property type="entry name" value="FAD-binding/transporter-associated domain-like"/>
    <property type="match status" value="1"/>
</dbReference>
<protein>
    <recommendedName>
        <fullName evidence="4">FAD-binding PCMH-type domain-containing protein</fullName>
    </recommendedName>
</protein>
<evidence type="ECO:0000313" key="5">
    <source>
        <dbReference type="EMBL" id="KPL74689.1"/>
    </source>
</evidence>
<accession>A0A0P6XQU8</accession>
<name>A0A0P6XQU8_9CHLR</name>
<proteinExistence type="predicted"/>
<dbReference type="InterPro" id="IPR002346">
    <property type="entry name" value="Mopterin_DH_FAD-bd"/>
</dbReference>
<evidence type="ECO:0000259" key="4">
    <source>
        <dbReference type="PROSITE" id="PS51387"/>
    </source>
</evidence>
<dbReference type="STRING" id="229920.ADM99_00930"/>
<gene>
    <name evidence="5" type="ORF">ADM99_00930</name>
</gene>
<dbReference type="AlphaFoldDB" id="A0A0P6XQU8"/>
<keyword evidence="2" id="KW-0274">FAD</keyword>
<dbReference type="Gene3D" id="3.30.465.10">
    <property type="match status" value="1"/>
</dbReference>
<dbReference type="Pfam" id="PF00941">
    <property type="entry name" value="FAD_binding_5"/>
    <property type="match status" value="1"/>
</dbReference>
<dbReference type="PROSITE" id="PS51387">
    <property type="entry name" value="FAD_PCMH"/>
    <property type="match status" value="1"/>
</dbReference>
<evidence type="ECO:0000256" key="2">
    <source>
        <dbReference type="ARBA" id="ARBA00022827"/>
    </source>
</evidence>
<dbReference type="Proteomes" id="UP000050430">
    <property type="component" value="Unassembled WGS sequence"/>
</dbReference>
<dbReference type="GO" id="GO:0016491">
    <property type="term" value="F:oxidoreductase activity"/>
    <property type="evidence" value="ECO:0007669"/>
    <property type="project" value="UniProtKB-KW"/>
</dbReference>
<dbReference type="PANTHER" id="PTHR42659:SF2">
    <property type="entry name" value="XANTHINE DEHYDROGENASE SUBUNIT C-RELATED"/>
    <property type="match status" value="1"/>
</dbReference>